<comment type="caution">
    <text evidence="1">The sequence shown here is derived from an EMBL/GenBank/DDBJ whole genome shotgun (WGS) entry which is preliminary data.</text>
</comment>
<sequence>ILPLNNEDEDVFEDDFIFDEDIFNEDDEELERLISLLPKDREEEHVMDEIEFVPVLEKVSPVEAENAVDKIIRFLYEQEAEFGEYEKQNTINI</sequence>
<reference evidence="1" key="1">
    <citation type="submission" date="2021-06" db="EMBL/GenBank/DDBJ databases">
        <authorList>
            <person name="Kallberg Y."/>
            <person name="Tangrot J."/>
            <person name="Rosling A."/>
        </authorList>
    </citation>
    <scope>NUCLEOTIDE SEQUENCE</scope>
    <source>
        <strain evidence="1">87-6 pot B 2015</strain>
    </source>
</reference>
<dbReference type="Proteomes" id="UP000789375">
    <property type="component" value="Unassembled WGS sequence"/>
</dbReference>
<dbReference type="EMBL" id="CAJVPP010003817">
    <property type="protein sequence ID" value="CAG8637853.1"/>
    <property type="molecule type" value="Genomic_DNA"/>
</dbReference>
<protein>
    <submittedName>
        <fullName evidence="1">1535_t:CDS:1</fullName>
    </submittedName>
</protein>
<proteinExistence type="predicted"/>
<evidence type="ECO:0000313" key="2">
    <source>
        <dbReference type="Proteomes" id="UP000789375"/>
    </source>
</evidence>
<organism evidence="1 2">
    <name type="scientific">Funneliformis mosseae</name>
    <name type="common">Endomycorrhizal fungus</name>
    <name type="synonym">Glomus mosseae</name>
    <dbReference type="NCBI Taxonomy" id="27381"/>
    <lineage>
        <taxon>Eukaryota</taxon>
        <taxon>Fungi</taxon>
        <taxon>Fungi incertae sedis</taxon>
        <taxon>Mucoromycota</taxon>
        <taxon>Glomeromycotina</taxon>
        <taxon>Glomeromycetes</taxon>
        <taxon>Glomerales</taxon>
        <taxon>Glomeraceae</taxon>
        <taxon>Funneliformis</taxon>
    </lineage>
</organism>
<accession>A0A9N9DJR1</accession>
<evidence type="ECO:0000313" key="1">
    <source>
        <dbReference type="EMBL" id="CAG8637853.1"/>
    </source>
</evidence>
<gene>
    <name evidence="1" type="ORF">FMOSSE_LOCUS10830</name>
</gene>
<name>A0A9N9DJR1_FUNMO</name>
<feature type="non-terminal residue" evidence="1">
    <location>
        <position position="93"/>
    </location>
</feature>
<dbReference type="AlphaFoldDB" id="A0A9N9DJR1"/>
<keyword evidence="2" id="KW-1185">Reference proteome</keyword>